<dbReference type="AlphaFoldDB" id="A0A0A9HAK5"/>
<organism evidence="2">
    <name type="scientific">Arundo donax</name>
    <name type="common">Giant reed</name>
    <name type="synonym">Donax arundinaceus</name>
    <dbReference type="NCBI Taxonomy" id="35708"/>
    <lineage>
        <taxon>Eukaryota</taxon>
        <taxon>Viridiplantae</taxon>
        <taxon>Streptophyta</taxon>
        <taxon>Embryophyta</taxon>
        <taxon>Tracheophyta</taxon>
        <taxon>Spermatophyta</taxon>
        <taxon>Magnoliopsida</taxon>
        <taxon>Liliopsida</taxon>
        <taxon>Poales</taxon>
        <taxon>Poaceae</taxon>
        <taxon>PACMAD clade</taxon>
        <taxon>Arundinoideae</taxon>
        <taxon>Arundineae</taxon>
        <taxon>Arundo</taxon>
    </lineage>
</organism>
<dbReference type="Pfam" id="PF13966">
    <property type="entry name" value="zf-RVT"/>
    <property type="match status" value="1"/>
</dbReference>
<evidence type="ECO:0000259" key="1">
    <source>
        <dbReference type="Pfam" id="PF13966"/>
    </source>
</evidence>
<protein>
    <recommendedName>
        <fullName evidence="1">Reverse transcriptase zinc-binding domain-containing protein</fullName>
    </recommendedName>
</protein>
<sequence length="322" mass="37738">MLTQAGKLQLVNSVVSSMATYTMCTLKILATVIKHIDRVRKQCLWRGSDINAKNKSLVTWKRVCWPKKKGGLGVINLATQNVALLIKSLDKFYNKKNLPWVHLIWNTHYSNGEIPHNSGDKGSFWWKDILTLCDLYRGIASCIVGEGTTVMFWSDVWNGLFLKQRFPRLYSFAKEKDISVAEFLQNNNIHQQFHTPISEEAYQEYQELRTTLQEAHIQLEGNDSWHYYWGSQTYSKKFYNLPFQSINPPRPILWIWKAKCSNKINVFTWLLVIDRLNTRNLLRRKRSNVTDNNFNCVMCNLNTEETSFHLFFGCSFSIRCWD</sequence>
<accession>A0A0A9HAK5</accession>
<name>A0A0A9HAK5_ARUDO</name>
<reference evidence="2" key="1">
    <citation type="submission" date="2014-09" db="EMBL/GenBank/DDBJ databases">
        <authorList>
            <person name="Magalhaes I.L.F."/>
            <person name="Oliveira U."/>
            <person name="Santos F.R."/>
            <person name="Vidigal T.H.D.A."/>
            <person name="Brescovit A.D."/>
            <person name="Santos A.J."/>
        </authorList>
    </citation>
    <scope>NUCLEOTIDE SEQUENCE</scope>
    <source>
        <tissue evidence="2">Shoot tissue taken approximately 20 cm above the soil surface</tissue>
    </source>
</reference>
<dbReference type="InterPro" id="IPR026960">
    <property type="entry name" value="RVT-Znf"/>
</dbReference>
<proteinExistence type="predicted"/>
<evidence type="ECO:0000313" key="2">
    <source>
        <dbReference type="EMBL" id="JAE34190.1"/>
    </source>
</evidence>
<reference evidence="2" key="2">
    <citation type="journal article" date="2015" name="Data Brief">
        <title>Shoot transcriptome of the giant reed, Arundo donax.</title>
        <authorList>
            <person name="Barrero R.A."/>
            <person name="Guerrero F.D."/>
            <person name="Moolhuijzen P."/>
            <person name="Goolsby J.A."/>
            <person name="Tidwell J."/>
            <person name="Bellgard S.E."/>
            <person name="Bellgard M.I."/>
        </authorList>
    </citation>
    <scope>NUCLEOTIDE SEQUENCE</scope>
    <source>
        <tissue evidence="2">Shoot tissue taken approximately 20 cm above the soil surface</tissue>
    </source>
</reference>
<dbReference type="PANTHER" id="PTHR33116:SF87">
    <property type="entry name" value="OS01G0158850 PROTEIN"/>
    <property type="match status" value="1"/>
</dbReference>
<dbReference type="PANTHER" id="PTHR33116">
    <property type="entry name" value="REVERSE TRANSCRIPTASE ZINC-BINDING DOMAIN-CONTAINING PROTEIN-RELATED-RELATED"/>
    <property type="match status" value="1"/>
</dbReference>
<feature type="domain" description="Reverse transcriptase zinc-binding" evidence="1">
    <location>
        <begin position="235"/>
        <end position="321"/>
    </location>
</feature>
<dbReference type="EMBL" id="GBRH01163706">
    <property type="protein sequence ID" value="JAE34190.1"/>
    <property type="molecule type" value="Transcribed_RNA"/>
</dbReference>